<accession>A0A5C6ASX8</accession>
<keyword evidence="3" id="KW-1185">Reference proteome</keyword>
<dbReference type="RefSeq" id="WP_146520554.1">
    <property type="nucleotide sequence ID" value="NZ_CP151726.1"/>
</dbReference>
<keyword evidence="1" id="KW-0175">Coiled coil</keyword>
<gene>
    <name evidence="2" type="ORF">Pla52n_32250</name>
</gene>
<feature type="coiled-coil region" evidence="1">
    <location>
        <begin position="22"/>
        <end position="56"/>
    </location>
</feature>
<evidence type="ECO:0000313" key="2">
    <source>
        <dbReference type="EMBL" id="TWU02176.1"/>
    </source>
</evidence>
<reference evidence="2 3" key="1">
    <citation type="submission" date="2019-02" db="EMBL/GenBank/DDBJ databases">
        <title>Deep-cultivation of Planctomycetes and their phenomic and genomic characterization uncovers novel biology.</title>
        <authorList>
            <person name="Wiegand S."/>
            <person name="Jogler M."/>
            <person name="Boedeker C."/>
            <person name="Pinto D."/>
            <person name="Vollmers J."/>
            <person name="Rivas-Marin E."/>
            <person name="Kohn T."/>
            <person name="Peeters S.H."/>
            <person name="Heuer A."/>
            <person name="Rast P."/>
            <person name="Oberbeckmann S."/>
            <person name="Bunk B."/>
            <person name="Jeske O."/>
            <person name="Meyerdierks A."/>
            <person name="Storesund J.E."/>
            <person name="Kallscheuer N."/>
            <person name="Luecker S."/>
            <person name="Lage O.M."/>
            <person name="Pohl T."/>
            <person name="Merkel B.J."/>
            <person name="Hornburger P."/>
            <person name="Mueller R.-W."/>
            <person name="Bruemmer F."/>
            <person name="Labrenz M."/>
            <person name="Spormann A.M."/>
            <person name="Op Den Camp H."/>
            <person name="Overmann J."/>
            <person name="Amann R."/>
            <person name="Jetten M.S.M."/>
            <person name="Mascher T."/>
            <person name="Medema M.H."/>
            <person name="Devos D.P."/>
            <person name="Kaster A.-K."/>
            <person name="Ovreas L."/>
            <person name="Rohde M."/>
            <person name="Galperin M.Y."/>
            <person name="Jogler C."/>
        </authorList>
    </citation>
    <scope>NUCLEOTIDE SEQUENCE [LARGE SCALE GENOMIC DNA]</scope>
    <source>
        <strain evidence="2 3">Pla52n</strain>
    </source>
</reference>
<evidence type="ECO:0000313" key="3">
    <source>
        <dbReference type="Proteomes" id="UP000320176"/>
    </source>
</evidence>
<organism evidence="2 3">
    <name type="scientific">Stieleria varia</name>
    <dbReference type="NCBI Taxonomy" id="2528005"/>
    <lineage>
        <taxon>Bacteria</taxon>
        <taxon>Pseudomonadati</taxon>
        <taxon>Planctomycetota</taxon>
        <taxon>Planctomycetia</taxon>
        <taxon>Pirellulales</taxon>
        <taxon>Pirellulaceae</taxon>
        <taxon>Stieleria</taxon>
    </lineage>
</organism>
<protein>
    <recommendedName>
        <fullName evidence="4">Flagellar FliJ protein</fullName>
    </recommendedName>
</protein>
<proteinExistence type="predicted"/>
<dbReference type="Proteomes" id="UP000320176">
    <property type="component" value="Unassembled WGS sequence"/>
</dbReference>
<evidence type="ECO:0000256" key="1">
    <source>
        <dbReference type="SAM" id="Coils"/>
    </source>
</evidence>
<sequence length="144" mass="16555">MSALREKLRQVQRLRSLEQNTLDATSAELSFAESALQRIRSEQDSLEKQIRDLTLLHTQPSITELQQLMCFGVQLQERLAAIGQDVDKAIEVRDEVLARVIQQKSKVRGLETFIDRLRVDIDIAHERIQSAEADDRYLQARKGN</sequence>
<dbReference type="EMBL" id="SJPN01000004">
    <property type="protein sequence ID" value="TWU02176.1"/>
    <property type="molecule type" value="Genomic_DNA"/>
</dbReference>
<name>A0A5C6ASX8_9BACT</name>
<comment type="caution">
    <text evidence="2">The sequence shown here is derived from an EMBL/GenBank/DDBJ whole genome shotgun (WGS) entry which is preliminary data.</text>
</comment>
<dbReference type="AlphaFoldDB" id="A0A5C6ASX8"/>
<evidence type="ECO:0008006" key="4">
    <source>
        <dbReference type="Google" id="ProtNLM"/>
    </source>
</evidence>